<protein>
    <submittedName>
        <fullName evidence="1">(rape) hypothetical protein</fullName>
    </submittedName>
</protein>
<dbReference type="Proteomes" id="UP001295469">
    <property type="component" value="Chromosome A05"/>
</dbReference>
<dbReference type="AlphaFoldDB" id="A0A816TGL8"/>
<reference evidence="1" key="1">
    <citation type="submission" date="2021-01" db="EMBL/GenBank/DDBJ databases">
        <authorList>
            <consortium name="Genoscope - CEA"/>
            <person name="William W."/>
        </authorList>
    </citation>
    <scope>NUCLEOTIDE SEQUENCE</scope>
</reference>
<evidence type="ECO:0000313" key="1">
    <source>
        <dbReference type="EMBL" id="CAF2097664.1"/>
    </source>
</evidence>
<name>A0A816TGL8_BRANA</name>
<sequence length="82" mass="9585">MTKMMKKAARVLPLDSLRRSRHHTVTSPLLKLTVTPSPHVCYSFPSPHPCYSLPSFQLMERRKIHDAIEEEEEQEEREQIKG</sequence>
<proteinExistence type="predicted"/>
<gene>
    <name evidence="1" type="ORF">DARMORV10_A05P19640.1</name>
</gene>
<organism evidence="1">
    <name type="scientific">Brassica napus</name>
    <name type="common">Rape</name>
    <dbReference type="NCBI Taxonomy" id="3708"/>
    <lineage>
        <taxon>Eukaryota</taxon>
        <taxon>Viridiplantae</taxon>
        <taxon>Streptophyta</taxon>
        <taxon>Embryophyta</taxon>
        <taxon>Tracheophyta</taxon>
        <taxon>Spermatophyta</taxon>
        <taxon>Magnoliopsida</taxon>
        <taxon>eudicotyledons</taxon>
        <taxon>Gunneridae</taxon>
        <taxon>Pentapetalae</taxon>
        <taxon>rosids</taxon>
        <taxon>malvids</taxon>
        <taxon>Brassicales</taxon>
        <taxon>Brassicaceae</taxon>
        <taxon>Brassiceae</taxon>
        <taxon>Brassica</taxon>
    </lineage>
</organism>
<accession>A0A816TGL8</accession>
<dbReference type="EMBL" id="HG994359">
    <property type="protein sequence ID" value="CAF2097664.1"/>
    <property type="molecule type" value="Genomic_DNA"/>
</dbReference>